<feature type="transmembrane region" description="Helical" evidence="6">
    <location>
        <begin position="685"/>
        <end position="708"/>
    </location>
</feature>
<evidence type="ECO:0000256" key="2">
    <source>
        <dbReference type="ARBA" id="ARBA00022475"/>
    </source>
</evidence>
<feature type="transmembrane region" description="Helical" evidence="6">
    <location>
        <begin position="389"/>
        <end position="407"/>
    </location>
</feature>
<proteinExistence type="predicted"/>
<evidence type="ECO:0000313" key="9">
    <source>
        <dbReference type="EMBL" id="SEL35190.1"/>
    </source>
</evidence>
<protein>
    <submittedName>
        <fullName evidence="9">ABC-type antimicrobial peptide transport system, permease component</fullName>
    </submittedName>
</protein>
<accession>A0A1H7PHD4</accession>
<evidence type="ECO:0000259" key="8">
    <source>
        <dbReference type="Pfam" id="PF12704"/>
    </source>
</evidence>
<feature type="transmembrane region" description="Helical" evidence="6">
    <location>
        <begin position="729"/>
        <end position="753"/>
    </location>
</feature>
<name>A0A1H7PHD4_9BACT</name>
<organism evidence="9 10">
    <name type="scientific">Chitinophaga rupis</name>
    <dbReference type="NCBI Taxonomy" id="573321"/>
    <lineage>
        <taxon>Bacteria</taxon>
        <taxon>Pseudomonadati</taxon>
        <taxon>Bacteroidota</taxon>
        <taxon>Chitinophagia</taxon>
        <taxon>Chitinophagales</taxon>
        <taxon>Chitinophagaceae</taxon>
        <taxon>Chitinophaga</taxon>
    </lineage>
</organism>
<dbReference type="EMBL" id="FOBB01000002">
    <property type="protein sequence ID" value="SEL35190.1"/>
    <property type="molecule type" value="Genomic_DNA"/>
</dbReference>
<feature type="domain" description="MacB-like periplasmic core" evidence="8">
    <location>
        <begin position="33"/>
        <end position="253"/>
    </location>
</feature>
<dbReference type="Pfam" id="PF12704">
    <property type="entry name" value="MacB_PCD"/>
    <property type="match status" value="2"/>
</dbReference>
<dbReference type="Proteomes" id="UP000198984">
    <property type="component" value="Unassembled WGS sequence"/>
</dbReference>
<feature type="domain" description="ABC3 transporter permease C-terminal" evidence="7">
    <location>
        <begin position="688"/>
        <end position="797"/>
    </location>
</feature>
<evidence type="ECO:0000313" key="10">
    <source>
        <dbReference type="Proteomes" id="UP000198984"/>
    </source>
</evidence>
<sequence>MDNLWHFFGRLAQMLKTYFRTAWREISRNKVYSALNILGLASGMAAALLIGLWVYVQVSYDRFIPGYQHVYKVRYNVNNNGEINTSNSTNLPLAEALKEDFQEIKYVAQTDWMGQHLLSVGDKRINVNGAMAGSDFLKIFQYPFIQGNAGTALSDPYSIVLSQTTAVVLFGQEDPVGKIVRIDNFHNLRVSGILKDVPANSTFQFSFIVPFAYYSATDEGVKNSLNDWNNNSFQTFVALQPNISYADLAPKIKGMLVKHSPKYFAQTKAELFLEPLKDWHLFSEYRNGVVTGGLIDYVKMFAIIGILILVIACINFTNLSIARSEKRAREVGIRKAIGSRRKDLVLQFLTESMTLTVVAFLLSLLLVILALPAFNNLTHSTISIPFNNGLFWLTMAGYILLTGLLAGSRPAFYLSSFNPVKVLKGSMQTGKGRHIPRKVLVVVQFTCSIALIISTIIIYQQIQHAKDRPVGYDASRLLMTDATGDLTRNYEAFKNEMLNTGVVSSVTKSSSPVTDLWASNSVTDWSGRLPGETLSLAIIGVSDADYFKTLGMKIVNGQNFTGNLGADSLSVILNEAAVKRMRYKDPINQVITWHTVQQQATVIGVVKDALMLSPFSGSVPTIFIYQPSWSNVVTYRLSPYVNTHTALTKLAPVFNRYNPTIPFQYRFVNESYASKFDFESLIGKLAGLFASLAIIISCIGLFGLASYLAEKRTKEIGIRKVLGASVPQVWLLLSKDFLLLVLISCLIASPIAYHYLQNWLMKYDYRITIGPTPFVLAAVAATLITVFTVSFQAIKAAIADPVKSLRSE</sequence>
<dbReference type="InterPro" id="IPR025857">
    <property type="entry name" value="MacB_PCD"/>
</dbReference>
<feature type="domain" description="MacB-like periplasmic core" evidence="8">
    <location>
        <begin position="449"/>
        <end position="632"/>
    </location>
</feature>
<keyword evidence="3 6" id="KW-0812">Transmembrane</keyword>
<feature type="transmembrane region" description="Helical" evidence="6">
    <location>
        <begin position="300"/>
        <end position="323"/>
    </location>
</feature>
<gene>
    <name evidence="9" type="ORF">SAMN04488505_10286</name>
</gene>
<feature type="transmembrane region" description="Helical" evidence="6">
    <location>
        <begin position="773"/>
        <end position="794"/>
    </location>
</feature>
<evidence type="ECO:0000259" key="7">
    <source>
        <dbReference type="Pfam" id="PF02687"/>
    </source>
</evidence>
<evidence type="ECO:0000256" key="3">
    <source>
        <dbReference type="ARBA" id="ARBA00022692"/>
    </source>
</evidence>
<evidence type="ECO:0000256" key="1">
    <source>
        <dbReference type="ARBA" id="ARBA00004651"/>
    </source>
</evidence>
<feature type="transmembrane region" description="Helical" evidence="6">
    <location>
        <begin position="439"/>
        <end position="459"/>
    </location>
</feature>
<feature type="transmembrane region" description="Helical" evidence="6">
    <location>
        <begin position="34"/>
        <end position="56"/>
    </location>
</feature>
<dbReference type="PANTHER" id="PTHR30572">
    <property type="entry name" value="MEMBRANE COMPONENT OF TRANSPORTER-RELATED"/>
    <property type="match status" value="1"/>
</dbReference>
<dbReference type="GO" id="GO:0022857">
    <property type="term" value="F:transmembrane transporter activity"/>
    <property type="evidence" value="ECO:0007669"/>
    <property type="project" value="TreeGrafter"/>
</dbReference>
<dbReference type="AlphaFoldDB" id="A0A1H7PHD4"/>
<dbReference type="GO" id="GO:0005886">
    <property type="term" value="C:plasma membrane"/>
    <property type="evidence" value="ECO:0007669"/>
    <property type="project" value="UniProtKB-SubCell"/>
</dbReference>
<keyword evidence="10" id="KW-1185">Reference proteome</keyword>
<dbReference type="Pfam" id="PF02687">
    <property type="entry name" value="FtsX"/>
    <property type="match status" value="2"/>
</dbReference>
<feature type="domain" description="ABC3 transporter permease C-terminal" evidence="7">
    <location>
        <begin position="303"/>
        <end position="418"/>
    </location>
</feature>
<keyword evidence="2" id="KW-1003">Cell membrane</keyword>
<feature type="transmembrane region" description="Helical" evidence="6">
    <location>
        <begin position="344"/>
        <end position="369"/>
    </location>
</feature>
<dbReference type="InterPro" id="IPR003838">
    <property type="entry name" value="ABC3_permease_C"/>
</dbReference>
<dbReference type="RefSeq" id="WP_238386527.1">
    <property type="nucleotide sequence ID" value="NZ_FOBB01000002.1"/>
</dbReference>
<keyword evidence="4 6" id="KW-1133">Transmembrane helix</keyword>
<dbReference type="PANTHER" id="PTHR30572:SF18">
    <property type="entry name" value="ABC-TYPE MACROLIDE FAMILY EXPORT SYSTEM PERMEASE COMPONENT 2"/>
    <property type="match status" value="1"/>
</dbReference>
<evidence type="ECO:0000256" key="4">
    <source>
        <dbReference type="ARBA" id="ARBA00022989"/>
    </source>
</evidence>
<reference evidence="9 10" key="1">
    <citation type="submission" date="2016-10" db="EMBL/GenBank/DDBJ databases">
        <authorList>
            <person name="de Groot N.N."/>
        </authorList>
    </citation>
    <scope>NUCLEOTIDE SEQUENCE [LARGE SCALE GENOMIC DNA]</scope>
    <source>
        <strain evidence="9 10">DSM 21039</strain>
    </source>
</reference>
<comment type="subcellular location">
    <subcellularLocation>
        <location evidence="1">Cell membrane</location>
        <topology evidence="1">Multi-pass membrane protein</topology>
    </subcellularLocation>
</comment>
<evidence type="ECO:0000256" key="5">
    <source>
        <dbReference type="ARBA" id="ARBA00023136"/>
    </source>
</evidence>
<dbReference type="STRING" id="573321.SAMN04488505_10286"/>
<dbReference type="InterPro" id="IPR050250">
    <property type="entry name" value="Macrolide_Exporter_MacB"/>
</dbReference>
<keyword evidence="5 6" id="KW-0472">Membrane</keyword>
<evidence type="ECO:0000256" key="6">
    <source>
        <dbReference type="SAM" id="Phobius"/>
    </source>
</evidence>